<sequence>MLKLVNRYAVWILLAIGLHALLLMSRAPTFQPMQLRLHSGHQAVSLTLKQVGENQAIAEPRANPVALDVVQASPLKTTNTNASEAIKKIITKAPSVQNAQPALQKKQPFQNTSIKPADVKVNVTNAKPVKPIYLDRPAARIIEKSETLPKMLSSESSTPTKPKGAVAIAKPLSANSPNYPRRAIMRNQQGRVKVSFIVDKRGYVDNIELIESSGYALLDQSVFRFAEEERFIPAMQDGIPIASTQLYLFRFVLE</sequence>
<evidence type="ECO:0000256" key="4">
    <source>
        <dbReference type="ARBA" id="ARBA00022475"/>
    </source>
</evidence>
<evidence type="ECO:0000256" key="8">
    <source>
        <dbReference type="ARBA" id="ARBA00022989"/>
    </source>
</evidence>
<proteinExistence type="inferred from homology"/>
<dbReference type="InterPro" id="IPR003538">
    <property type="entry name" value="TonB"/>
</dbReference>
<comment type="function">
    <text evidence="10">Interacts with outer membrane receptor proteins that carry out high-affinity binding and energy dependent uptake into the periplasmic space of specific substrates. It could act to transduce energy from the cytoplasmic membrane to specific energy-requiring processes in the outer membrane, resulting in the release into the periplasm of ligands bound by these outer membrane proteins.</text>
</comment>
<dbReference type="NCBIfam" id="TIGR01352">
    <property type="entry name" value="tonB_Cterm"/>
    <property type="match status" value="1"/>
</dbReference>
<dbReference type="Gene3D" id="3.30.1150.10">
    <property type="match status" value="1"/>
</dbReference>
<dbReference type="PRINTS" id="PR01374">
    <property type="entry name" value="TONBPROTEIN"/>
</dbReference>
<comment type="similarity">
    <text evidence="2 10">Belongs to the TonB family.</text>
</comment>
<keyword evidence="10" id="KW-0735">Signal-anchor</keyword>
<feature type="domain" description="TonB C-terminal" evidence="11">
    <location>
        <begin position="164"/>
        <end position="254"/>
    </location>
</feature>
<keyword evidence="5 10" id="KW-0997">Cell inner membrane</keyword>
<dbReference type="RefSeq" id="WP_265047951.1">
    <property type="nucleotide sequence ID" value="NZ_CP100390.1"/>
</dbReference>
<dbReference type="PROSITE" id="PS52015">
    <property type="entry name" value="TONB_CTD"/>
    <property type="match status" value="1"/>
</dbReference>
<evidence type="ECO:0000256" key="9">
    <source>
        <dbReference type="ARBA" id="ARBA00023136"/>
    </source>
</evidence>
<keyword evidence="8" id="KW-1133">Transmembrane helix</keyword>
<keyword evidence="3 10" id="KW-0813">Transport</keyword>
<dbReference type="EMBL" id="CP100390">
    <property type="protein sequence ID" value="UZE96466.1"/>
    <property type="molecule type" value="Genomic_DNA"/>
</dbReference>
<protein>
    <recommendedName>
        <fullName evidence="10">Protein TonB</fullName>
    </recommendedName>
</protein>
<evidence type="ECO:0000256" key="10">
    <source>
        <dbReference type="RuleBase" id="RU362123"/>
    </source>
</evidence>
<dbReference type="PANTHER" id="PTHR33446">
    <property type="entry name" value="PROTEIN TONB-RELATED"/>
    <property type="match status" value="1"/>
</dbReference>
<evidence type="ECO:0000256" key="2">
    <source>
        <dbReference type="ARBA" id="ARBA00006555"/>
    </source>
</evidence>
<name>A0ABY6N302_9ALTE</name>
<keyword evidence="13" id="KW-1185">Reference proteome</keyword>
<dbReference type="InterPro" id="IPR037682">
    <property type="entry name" value="TonB_C"/>
</dbReference>
<evidence type="ECO:0000259" key="11">
    <source>
        <dbReference type="PROSITE" id="PS52015"/>
    </source>
</evidence>
<evidence type="ECO:0000256" key="1">
    <source>
        <dbReference type="ARBA" id="ARBA00004383"/>
    </source>
</evidence>
<comment type="subcellular location">
    <subcellularLocation>
        <location evidence="1 10">Cell inner membrane</location>
        <topology evidence="1 10">Single-pass membrane protein</topology>
        <orientation evidence="1 10">Periplasmic side</orientation>
    </subcellularLocation>
</comment>
<organism evidence="12 13">
    <name type="scientific">Alkalimarinus alittae</name>
    <dbReference type="NCBI Taxonomy" id="2961619"/>
    <lineage>
        <taxon>Bacteria</taxon>
        <taxon>Pseudomonadati</taxon>
        <taxon>Pseudomonadota</taxon>
        <taxon>Gammaproteobacteria</taxon>
        <taxon>Alteromonadales</taxon>
        <taxon>Alteromonadaceae</taxon>
        <taxon>Alkalimarinus</taxon>
    </lineage>
</organism>
<dbReference type="Pfam" id="PF03544">
    <property type="entry name" value="TonB_C"/>
    <property type="match status" value="1"/>
</dbReference>
<gene>
    <name evidence="12" type="ORF">NKI27_01585</name>
</gene>
<accession>A0ABY6N302</accession>
<evidence type="ECO:0000256" key="7">
    <source>
        <dbReference type="ARBA" id="ARBA00022927"/>
    </source>
</evidence>
<keyword evidence="7 10" id="KW-0653">Protein transport</keyword>
<dbReference type="InterPro" id="IPR051045">
    <property type="entry name" value="TonB-dependent_transducer"/>
</dbReference>
<evidence type="ECO:0000256" key="3">
    <source>
        <dbReference type="ARBA" id="ARBA00022448"/>
    </source>
</evidence>
<dbReference type="InterPro" id="IPR006260">
    <property type="entry name" value="TonB/TolA_C"/>
</dbReference>
<evidence type="ECO:0000256" key="6">
    <source>
        <dbReference type="ARBA" id="ARBA00022692"/>
    </source>
</evidence>
<keyword evidence="6" id="KW-0812">Transmembrane</keyword>
<dbReference type="Proteomes" id="UP001163739">
    <property type="component" value="Chromosome"/>
</dbReference>
<evidence type="ECO:0000313" key="12">
    <source>
        <dbReference type="EMBL" id="UZE96466.1"/>
    </source>
</evidence>
<evidence type="ECO:0000313" key="13">
    <source>
        <dbReference type="Proteomes" id="UP001163739"/>
    </source>
</evidence>
<keyword evidence="4 10" id="KW-1003">Cell membrane</keyword>
<reference evidence="12" key="1">
    <citation type="submission" date="2022-06" db="EMBL/GenBank/DDBJ databases">
        <title>Alkalimarinus sp. nov., isolated from gut of a Alitta virens.</title>
        <authorList>
            <person name="Yang A.I."/>
            <person name="Shin N.-R."/>
        </authorList>
    </citation>
    <scope>NUCLEOTIDE SEQUENCE</scope>
    <source>
        <strain evidence="12">A2M4</strain>
    </source>
</reference>
<evidence type="ECO:0000256" key="5">
    <source>
        <dbReference type="ARBA" id="ARBA00022519"/>
    </source>
</evidence>
<dbReference type="SUPFAM" id="SSF74653">
    <property type="entry name" value="TolA/TonB C-terminal domain"/>
    <property type="match status" value="1"/>
</dbReference>
<keyword evidence="9" id="KW-0472">Membrane</keyword>
<dbReference type="PANTHER" id="PTHR33446:SF2">
    <property type="entry name" value="PROTEIN TONB"/>
    <property type="match status" value="1"/>
</dbReference>